<organism evidence="1 2">
    <name type="scientific">Nyssa sinensis</name>
    <dbReference type="NCBI Taxonomy" id="561372"/>
    <lineage>
        <taxon>Eukaryota</taxon>
        <taxon>Viridiplantae</taxon>
        <taxon>Streptophyta</taxon>
        <taxon>Embryophyta</taxon>
        <taxon>Tracheophyta</taxon>
        <taxon>Spermatophyta</taxon>
        <taxon>Magnoliopsida</taxon>
        <taxon>eudicotyledons</taxon>
        <taxon>Gunneridae</taxon>
        <taxon>Pentapetalae</taxon>
        <taxon>asterids</taxon>
        <taxon>Cornales</taxon>
        <taxon>Nyssaceae</taxon>
        <taxon>Nyssa</taxon>
    </lineage>
</organism>
<dbReference type="Gene3D" id="1.25.40.20">
    <property type="entry name" value="Ankyrin repeat-containing domain"/>
    <property type="match status" value="1"/>
</dbReference>
<dbReference type="InterPro" id="IPR002110">
    <property type="entry name" value="Ankyrin_rpt"/>
</dbReference>
<dbReference type="OrthoDB" id="1921232at2759"/>
<dbReference type="EMBL" id="CM018036">
    <property type="protein sequence ID" value="KAA8541202.1"/>
    <property type="molecule type" value="Genomic_DNA"/>
</dbReference>
<dbReference type="PANTHER" id="PTHR24121:SF21">
    <property type="entry name" value="ANKYRIN REPEAT FAMILY PROTEIN"/>
    <property type="match status" value="1"/>
</dbReference>
<gene>
    <name evidence="1" type="ORF">F0562_025191</name>
</gene>
<dbReference type="SMART" id="SM00248">
    <property type="entry name" value="ANK"/>
    <property type="match status" value="3"/>
</dbReference>
<keyword evidence="2" id="KW-1185">Reference proteome</keyword>
<dbReference type="PANTHER" id="PTHR24121">
    <property type="entry name" value="NO MECHANORECEPTOR POTENTIAL C, ISOFORM D-RELATED"/>
    <property type="match status" value="1"/>
</dbReference>
<dbReference type="Proteomes" id="UP000325577">
    <property type="component" value="Linkage Group LG13"/>
</dbReference>
<protein>
    <submittedName>
        <fullName evidence="1">Uncharacterized protein</fullName>
    </submittedName>
</protein>
<dbReference type="InterPro" id="IPR036770">
    <property type="entry name" value="Ankyrin_rpt-contain_sf"/>
</dbReference>
<dbReference type="AlphaFoldDB" id="A0A5J5BHD7"/>
<accession>A0A5J5BHD7</accession>
<evidence type="ECO:0000313" key="2">
    <source>
        <dbReference type="Proteomes" id="UP000325577"/>
    </source>
</evidence>
<proteinExistence type="predicted"/>
<dbReference type="SUPFAM" id="SSF48403">
    <property type="entry name" value="Ankyrin repeat"/>
    <property type="match status" value="1"/>
</dbReference>
<reference evidence="1 2" key="1">
    <citation type="submission" date="2019-09" db="EMBL/GenBank/DDBJ databases">
        <title>A chromosome-level genome assembly of the Chinese tupelo Nyssa sinensis.</title>
        <authorList>
            <person name="Yang X."/>
            <person name="Kang M."/>
            <person name="Yang Y."/>
            <person name="Xiong H."/>
            <person name="Wang M."/>
            <person name="Zhang Z."/>
            <person name="Wang Z."/>
            <person name="Wu H."/>
            <person name="Ma T."/>
            <person name="Liu J."/>
            <person name="Xi Z."/>
        </authorList>
    </citation>
    <scope>NUCLEOTIDE SEQUENCE [LARGE SCALE GENOMIC DNA]</scope>
    <source>
        <strain evidence="1">J267</strain>
        <tissue evidence="1">Leaf</tissue>
    </source>
</reference>
<sequence>MHAGELYLSQCIPLHTAALKGGWKAAEHVIKADHTLVKAHITQGKETALHVAAAAEHVFFVAKLVEKMNENDLELQNKMGNTALCFAAATGNVQIAQLMVDLHTADHLGNKLRPSLFSFISGGHKLSQYEKCAIRNCKT</sequence>
<dbReference type="Pfam" id="PF12796">
    <property type="entry name" value="Ank_2"/>
    <property type="match status" value="1"/>
</dbReference>
<evidence type="ECO:0000313" key="1">
    <source>
        <dbReference type="EMBL" id="KAA8541202.1"/>
    </source>
</evidence>
<name>A0A5J5BHD7_9ASTE</name>